<evidence type="ECO:0000313" key="2">
    <source>
        <dbReference type="EMBL" id="KAK5109034.1"/>
    </source>
</evidence>
<comment type="caution">
    <text evidence="2">The sequence shown here is derived from an EMBL/GenBank/DDBJ whole genome shotgun (WGS) entry which is preliminary data.</text>
</comment>
<organism evidence="2 3">
    <name type="scientific">Meristemomyces frigidus</name>
    <dbReference type="NCBI Taxonomy" id="1508187"/>
    <lineage>
        <taxon>Eukaryota</taxon>
        <taxon>Fungi</taxon>
        <taxon>Dikarya</taxon>
        <taxon>Ascomycota</taxon>
        <taxon>Pezizomycotina</taxon>
        <taxon>Dothideomycetes</taxon>
        <taxon>Dothideomycetidae</taxon>
        <taxon>Mycosphaerellales</taxon>
        <taxon>Teratosphaeriaceae</taxon>
        <taxon>Meristemomyces</taxon>
    </lineage>
</organism>
<dbReference type="AlphaFoldDB" id="A0AAN7YHS9"/>
<proteinExistence type="predicted"/>
<feature type="region of interest" description="Disordered" evidence="1">
    <location>
        <begin position="30"/>
        <end position="63"/>
    </location>
</feature>
<reference evidence="2" key="1">
    <citation type="submission" date="2023-08" db="EMBL/GenBank/DDBJ databases">
        <title>Black Yeasts Isolated from many extreme environments.</title>
        <authorList>
            <person name="Coleine C."/>
            <person name="Stajich J.E."/>
            <person name="Selbmann L."/>
        </authorList>
    </citation>
    <scope>NUCLEOTIDE SEQUENCE</scope>
    <source>
        <strain evidence="2">CCFEE 5401</strain>
    </source>
</reference>
<name>A0AAN7YHS9_9PEZI</name>
<feature type="compositionally biased region" description="Basic and acidic residues" evidence="1">
    <location>
        <begin position="50"/>
        <end position="63"/>
    </location>
</feature>
<feature type="compositionally biased region" description="Polar residues" evidence="1">
    <location>
        <begin position="143"/>
        <end position="153"/>
    </location>
</feature>
<evidence type="ECO:0000256" key="1">
    <source>
        <dbReference type="SAM" id="MobiDB-lite"/>
    </source>
</evidence>
<sequence>MVPDRLMDMRAPEPIQVLYRMVYGAQPLVAPAAAPRDEAPRPAPPRPRSYQRELDDRRRQERVDEDLARRLQLATIFDNDDDNLPMRRRPGEETYGIGNAAGHFMNDDFVQNATNVIMDTFGDANLGRRGERASGRRRRPRESNSVSTGQQQDDAGLAPGFLGDESVIGVMVPGRRSRGAGR</sequence>
<gene>
    <name evidence="2" type="ORF">LTR62_007582</name>
</gene>
<accession>A0AAN7YHS9</accession>
<protein>
    <submittedName>
        <fullName evidence="2">Uncharacterized protein</fullName>
    </submittedName>
</protein>
<feature type="region of interest" description="Disordered" evidence="1">
    <location>
        <begin position="125"/>
        <end position="162"/>
    </location>
</feature>
<dbReference type="Proteomes" id="UP001310890">
    <property type="component" value="Unassembled WGS sequence"/>
</dbReference>
<dbReference type="EMBL" id="JAVRRL010000072">
    <property type="protein sequence ID" value="KAK5109034.1"/>
    <property type="molecule type" value="Genomic_DNA"/>
</dbReference>
<evidence type="ECO:0000313" key="3">
    <source>
        <dbReference type="Proteomes" id="UP001310890"/>
    </source>
</evidence>